<feature type="site" description="Important for substrate specificity" evidence="4">
    <location>
        <position position="92"/>
    </location>
</feature>
<comment type="catalytic activity">
    <reaction evidence="4">
        <text>UTP + H2O = UMP + diphosphate + H(+)</text>
        <dbReference type="Rhea" id="RHEA:29395"/>
        <dbReference type="ChEBI" id="CHEBI:15377"/>
        <dbReference type="ChEBI" id="CHEBI:15378"/>
        <dbReference type="ChEBI" id="CHEBI:33019"/>
        <dbReference type="ChEBI" id="CHEBI:46398"/>
        <dbReference type="ChEBI" id="CHEBI:57865"/>
        <dbReference type="EC" id="3.6.1.9"/>
    </reaction>
</comment>
<protein>
    <recommendedName>
        <fullName evidence="4">dTTP/UTP pyrophosphatase</fullName>
        <shortName evidence="4">dTTPase/UTPase</shortName>
        <ecNumber evidence="4">3.6.1.9</ecNumber>
    </recommendedName>
    <alternativeName>
        <fullName evidence="4">Nucleoside triphosphate pyrophosphatase</fullName>
    </alternativeName>
    <alternativeName>
        <fullName evidence="4">Nucleotide pyrophosphatase</fullName>
        <shortName evidence="4">Nucleotide PPase</shortName>
    </alternativeName>
</protein>
<dbReference type="PANTHER" id="PTHR43213">
    <property type="entry name" value="BIFUNCTIONAL DTTP/UTP PYROPHOSPHATASE/METHYLTRANSFERASE PROTEIN-RELATED"/>
    <property type="match status" value="1"/>
</dbReference>
<dbReference type="PIRSF" id="PIRSF006305">
    <property type="entry name" value="Maf"/>
    <property type="match status" value="1"/>
</dbReference>
<dbReference type="AlphaFoldDB" id="A0AB39CH80"/>
<proteinExistence type="inferred from homology"/>
<sequence length="211" mass="22111">MTPFILLASASPRRHEILDQLGIPHGILRVPAPEGEDEPRLPGEPPADYVRRTARDKAERAAAWLASGGPGGPLPAAWPAGWREAPILCADTTVILDGDILGKPRDAADAARMLRRLSGRTHAVHTAVVLAAGGGFHEAVSISTVHFQPLTTGDIARYVASGEPFGKAGGYAIQGRAAAFVARLEGSHSGVMGLPAHETFQLLTPNLQCTG</sequence>
<reference evidence="5" key="1">
    <citation type="submission" date="2024-05" db="EMBL/GenBank/DDBJ databases">
        <authorList>
            <person name="Luo Y.-C."/>
            <person name="Nicholds J."/>
            <person name="Mortimer T."/>
            <person name="Maboni G."/>
        </authorList>
    </citation>
    <scope>NUCLEOTIDE SEQUENCE</scope>
    <source>
        <strain evidence="5">153920</strain>
    </source>
</reference>
<gene>
    <name evidence="5" type="ORF">ABRY99_10355</name>
</gene>
<evidence type="ECO:0000256" key="3">
    <source>
        <dbReference type="ARBA" id="ARBA00023080"/>
    </source>
</evidence>
<keyword evidence="3 4" id="KW-0546">Nucleotide metabolism</keyword>
<comment type="catalytic activity">
    <reaction evidence="4">
        <text>dTTP + H2O = dTMP + diphosphate + H(+)</text>
        <dbReference type="Rhea" id="RHEA:28534"/>
        <dbReference type="ChEBI" id="CHEBI:15377"/>
        <dbReference type="ChEBI" id="CHEBI:15378"/>
        <dbReference type="ChEBI" id="CHEBI:33019"/>
        <dbReference type="ChEBI" id="CHEBI:37568"/>
        <dbReference type="ChEBI" id="CHEBI:63528"/>
        <dbReference type="EC" id="3.6.1.9"/>
    </reaction>
</comment>
<dbReference type="GO" id="GO:0047429">
    <property type="term" value="F:nucleoside triphosphate diphosphatase activity"/>
    <property type="evidence" value="ECO:0007669"/>
    <property type="project" value="UniProtKB-EC"/>
</dbReference>
<evidence type="ECO:0000313" key="5">
    <source>
        <dbReference type="EMBL" id="XDJ41346.1"/>
    </source>
</evidence>
<dbReference type="CDD" id="cd00555">
    <property type="entry name" value="Maf"/>
    <property type="match status" value="1"/>
</dbReference>
<dbReference type="HAMAP" id="MF_00528">
    <property type="entry name" value="Maf"/>
    <property type="match status" value="1"/>
</dbReference>
<evidence type="ECO:0000256" key="1">
    <source>
        <dbReference type="ARBA" id="ARBA00001968"/>
    </source>
</evidence>
<keyword evidence="2 4" id="KW-0378">Hydrolase</keyword>
<accession>A0AB39CH80</accession>
<dbReference type="PANTHER" id="PTHR43213:SF5">
    <property type="entry name" value="BIFUNCTIONAL DTTP_UTP PYROPHOSPHATASE_METHYLTRANSFERASE PROTEIN-RELATED"/>
    <property type="match status" value="1"/>
</dbReference>
<dbReference type="Pfam" id="PF02545">
    <property type="entry name" value="Maf"/>
    <property type="match status" value="1"/>
</dbReference>
<feature type="active site" description="Proton acceptor" evidence="4">
    <location>
        <position position="91"/>
    </location>
</feature>
<evidence type="ECO:0000256" key="4">
    <source>
        <dbReference type="HAMAP-Rule" id="MF_00528"/>
    </source>
</evidence>
<comment type="caution">
    <text evidence="4">Lacks conserved residue(s) required for the propagation of feature annotation.</text>
</comment>
<dbReference type="GO" id="GO:0009117">
    <property type="term" value="P:nucleotide metabolic process"/>
    <property type="evidence" value="ECO:0007669"/>
    <property type="project" value="UniProtKB-KW"/>
</dbReference>
<name>A0AB39CH80_9BURK</name>
<feature type="site" description="Important for substrate specificity" evidence="4">
    <location>
        <position position="174"/>
    </location>
</feature>
<comment type="similarity">
    <text evidence="4">Belongs to the Maf family. YhdE subfamily.</text>
</comment>
<dbReference type="EC" id="3.6.1.9" evidence="4"/>
<dbReference type="RefSeq" id="WP_368643144.1">
    <property type="nucleotide sequence ID" value="NZ_CP158252.1"/>
</dbReference>
<keyword evidence="4" id="KW-0963">Cytoplasm</keyword>
<feature type="site" description="Important for substrate specificity" evidence="4">
    <location>
        <position position="13"/>
    </location>
</feature>
<dbReference type="GO" id="GO:0005737">
    <property type="term" value="C:cytoplasm"/>
    <property type="evidence" value="ECO:0007669"/>
    <property type="project" value="UniProtKB-SubCell"/>
</dbReference>
<dbReference type="Gene3D" id="3.90.950.10">
    <property type="match status" value="1"/>
</dbReference>
<comment type="subcellular location">
    <subcellularLocation>
        <location evidence="4">Cytoplasm</location>
    </subcellularLocation>
</comment>
<organism evidence="5">
    <name type="scientific">Castellaniella ginsengisoli</name>
    <dbReference type="NCBI Taxonomy" id="546114"/>
    <lineage>
        <taxon>Bacteria</taxon>
        <taxon>Pseudomonadati</taxon>
        <taxon>Pseudomonadota</taxon>
        <taxon>Betaproteobacteria</taxon>
        <taxon>Burkholderiales</taxon>
        <taxon>Alcaligenaceae</taxon>
        <taxon>Castellaniella</taxon>
    </lineage>
</organism>
<comment type="function">
    <text evidence="4">Nucleoside triphosphate pyrophosphatase that hydrolyzes dTTP and UTP. May have a dual role in cell division arrest and in preventing the incorporation of modified nucleotides into cellular nucleic acids.</text>
</comment>
<dbReference type="InterPro" id="IPR003697">
    <property type="entry name" value="Maf-like"/>
</dbReference>
<dbReference type="EMBL" id="CP158252">
    <property type="protein sequence ID" value="XDJ41346.1"/>
    <property type="molecule type" value="Genomic_DNA"/>
</dbReference>
<dbReference type="InterPro" id="IPR029001">
    <property type="entry name" value="ITPase-like_fam"/>
</dbReference>
<evidence type="ECO:0000256" key="2">
    <source>
        <dbReference type="ARBA" id="ARBA00022801"/>
    </source>
</evidence>
<dbReference type="SUPFAM" id="SSF52972">
    <property type="entry name" value="ITPase-like"/>
    <property type="match status" value="1"/>
</dbReference>
<comment type="cofactor">
    <cofactor evidence="1 4">
        <name>a divalent metal cation</name>
        <dbReference type="ChEBI" id="CHEBI:60240"/>
    </cofactor>
</comment>
<dbReference type="NCBIfam" id="TIGR00172">
    <property type="entry name" value="maf"/>
    <property type="match status" value="1"/>
</dbReference>